<sequence length="250" mass="27208">MGVNSSDTPVNSSGDDIQGSLRVEIDGKKGDETGSMAYPDRPGERDCAYYLRTGMCGYGDDCKFNHPTNNVQGNMSPVLSTYGLTSVDHVYPSSPGSHPPERPGEPECLYFMNNGTCKYGSECKYHHPRENMVKPDASSFGTFGLPLRPGQPMCSYYMLYGICKYGPGCKYDHPLMAYSYNYLTGLTSLQMVDPSLLSYGGMNSCEISPSKSLKNPGRTSEQIDNVKLGTDDSSSDHVGSSHSSSQNQSE</sequence>
<keyword evidence="2" id="KW-1185">Reference proteome</keyword>
<dbReference type="Proteomes" id="UP001056120">
    <property type="component" value="Linkage Group LG29"/>
</dbReference>
<reference evidence="1 2" key="2">
    <citation type="journal article" date="2022" name="Mol. Ecol. Resour.">
        <title>The genomes of chicory, endive, great burdock and yacon provide insights into Asteraceae paleo-polyploidization history and plant inulin production.</title>
        <authorList>
            <person name="Fan W."/>
            <person name="Wang S."/>
            <person name="Wang H."/>
            <person name="Wang A."/>
            <person name="Jiang F."/>
            <person name="Liu H."/>
            <person name="Zhao H."/>
            <person name="Xu D."/>
            <person name="Zhang Y."/>
        </authorList>
    </citation>
    <scope>NUCLEOTIDE SEQUENCE [LARGE SCALE GENOMIC DNA]</scope>
    <source>
        <strain evidence="2">cv. Yunnan</strain>
        <tissue evidence="1">Leaves</tissue>
    </source>
</reference>
<name>A0ACB8XYT6_9ASTR</name>
<gene>
    <name evidence="1" type="ORF">L1987_84771</name>
</gene>
<evidence type="ECO:0000313" key="1">
    <source>
        <dbReference type="EMBL" id="KAI3675185.1"/>
    </source>
</evidence>
<proteinExistence type="predicted"/>
<comment type="caution">
    <text evidence="1">The sequence shown here is derived from an EMBL/GenBank/DDBJ whole genome shotgun (WGS) entry which is preliminary data.</text>
</comment>
<protein>
    <submittedName>
        <fullName evidence="1">Uncharacterized protein</fullName>
    </submittedName>
</protein>
<dbReference type="EMBL" id="CM042046">
    <property type="protein sequence ID" value="KAI3675185.1"/>
    <property type="molecule type" value="Genomic_DNA"/>
</dbReference>
<evidence type="ECO:0000313" key="2">
    <source>
        <dbReference type="Proteomes" id="UP001056120"/>
    </source>
</evidence>
<accession>A0ACB8XYT6</accession>
<organism evidence="1 2">
    <name type="scientific">Smallanthus sonchifolius</name>
    <dbReference type="NCBI Taxonomy" id="185202"/>
    <lineage>
        <taxon>Eukaryota</taxon>
        <taxon>Viridiplantae</taxon>
        <taxon>Streptophyta</taxon>
        <taxon>Embryophyta</taxon>
        <taxon>Tracheophyta</taxon>
        <taxon>Spermatophyta</taxon>
        <taxon>Magnoliopsida</taxon>
        <taxon>eudicotyledons</taxon>
        <taxon>Gunneridae</taxon>
        <taxon>Pentapetalae</taxon>
        <taxon>asterids</taxon>
        <taxon>campanulids</taxon>
        <taxon>Asterales</taxon>
        <taxon>Asteraceae</taxon>
        <taxon>Asteroideae</taxon>
        <taxon>Heliantheae alliance</taxon>
        <taxon>Millerieae</taxon>
        <taxon>Smallanthus</taxon>
    </lineage>
</organism>
<reference evidence="2" key="1">
    <citation type="journal article" date="2022" name="Mol. Ecol. Resour.">
        <title>The genomes of chicory, endive, great burdock and yacon provide insights into Asteraceae palaeo-polyploidization history and plant inulin production.</title>
        <authorList>
            <person name="Fan W."/>
            <person name="Wang S."/>
            <person name="Wang H."/>
            <person name="Wang A."/>
            <person name="Jiang F."/>
            <person name="Liu H."/>
            <person name="Zhao H."/>
            <person name="Xu D."/>
            <person name="Zhang Y."/>
        </authorList>
    </citation>
    <scope>NUCLEOTIDE SEQUENCE [LARGE SCALE GENOMIC DNA]</scope>
    <source>
        <strain evidence="2">cv. Yunnan</strain>
    </source>
</reference>